<dbReference type="Proteomes" id="UP000308600">
    <property type="component" value="Unassembled WGS sequence"/>
</dbReference>
<evidence type="ECO:0000313" key="2">
    <source>
        <dbReference type="Proteomes" id="UP000308600"/>
    </source>
</evidence>
<protein>
    <submittedName>
        <fullName evidence="1">Uncharacterized protein</fullName>
    </submittedName>
</protein>
<evidence type="ECO:0000313" key="1">
    <source>
        <dbReference type="EMBL" id="TFK58216.1"/>
    </source>
</evidence>
<proteinExistence type="predicted"/>
<sequence length="430" mass="45934">MNPQPNNCWNFEGVDAMDLQAGGGMAQGLSTNDLAALFVTAPANQDMNVYFPDHTTQSYVLGGGTPMEGLPAQRGLWNEFEQPMGVSVVPPTSYGTHNEGMEWSTSLRLFENRDGPNTTLGRASVPSPTSGDNGLGLNAHVNASMGLGNNTLGQSTFMVLATSNNTLGQSALQNTSTAPNCSVAGQGVPGGSAALGPAGSENLPITLPASLGSEAPAKSKSRLGTSTLSERNPGVPVQPIRVHVQKEKTAEELEVSKAEQLERQTRKEGILAVVEEFGEYRESKVELLVNKFKLDYPSARAYLHHAPTKTTRKISVRTAYVSDKCKTLNAGRAVGTKLGIHEVQKMTSNEEIDALSDEQKAELLAWTNSARELKITGLRASNTAAQADLRGNMNRWSVEYRNAGIRTGSYTVTHKKIARSHSGVTLSLPS</sequence>
<dbReference type="EMBL" id="ML209538">
    <property type="protein sequence ID" value="TFK58216.1"/>
    <property type="molecule type" value="Genomic_DNA"/>
</dbReference>
<reference evidence="1 2" key="1">
    <citation type="journal article" date="2019" name="Nat. Ecol. Evol.">
        <title>Megaphylogeny resolves global patterns of mushroom evolution.</title>
        <authorList>
            <person name="Varga T."/>
            <person name="Krizsan K."/>
            <person name="Foldi C."/>
            <person name="Dima B."/>
            <person name="Sanchez-Garcia M."/>
            <person name="Sanchez-Ramirez S."/>
            <person name="Szollosi G.J."/>
            <person name="Szarkandi J.G."/>
            <person name="Papp V."/>
            <person name="Albert L."/>
            <person name="Andreopoulos W."/>
            <person name="Angelini C."/>
            <person name="Antonin V."/>
            <person name="Barry K.W."/>
            <person name="Bougher N.L."/>
            <person name="Buchanan P."/>
            <person name="Buyck B."/>
            <person name="Bense V."/>
            <person name="Catcheside P."/>
            <person name="Chovatia M."/>
            <person name="Cooper J."/>
            <person name="Damon W."/>
            <person name="Desjardin D."/>
            <person name="Finy P."/>
            <person name="Geml J."/>
            <person name="Haridas S."/>
            <person name="Hughes K."/>
            <person name="Justo A."/>
            <person name="Karasinski D."/>
            <person name="Kautmanova I."/>
            <person name="Kiss B."/>
            <person name="Kocsube S."/>
            <person name="Kotiranta H."/>
            <person name="LaButti K.M."/>
            <person name="Lechner B.E."/>
            <person name="Liimatainen K."/>
            <person name="Lipzen A."/>
            <person name="Lukacs Z."/>
            <person name="Mihaltcheva S."/>
            <person name="Morgado L.N."/>
            <person name="Niskanen T."/>
            <person name="Noordeloos M.E."/>
            <person name="Ohm R.A."/>
            <person name="Ortiz-Santana B."/>
            <person name="Ovrebo C."/>
            <person name="Racz N."/>
            <person name="Riley R."/>
            <person name="Savchenko A."/>
            <person name="Shiryaev A."/>
            <person name="Soop K."/>
            <person name="Spirin V."/>
            <person name="Szebenyi C."/>
            <person name="Tomsovsky M."/>
            <person name="Tulloss R.E."/>
            <person name="Uehling J."/>
            <person name="Grigoriev I.V."/>
            <person name="Vagvolgyi C."/>
            <person name="Papp T."/>
            <person name="Martin F.M."/>
            <person name="Miettinen O."/>
            <person name="Hibbett D.S."/>
            <person name="Nagy L.G."/>
        </authorList>
    </citation>
    <scope>NUCLEOTIDE SEQUENCE [LARGE SCALE GENOMIC DNA]</scope>
    <source>
        <strain evidence="1 2">NL-1719</strain>
    </source>
</reference>
<gene>
    <name evidence="1" type="ORF">BDN72DRAFT_906960</name>
</gene>
<feature type="non-terminal residue" evidence="1">
    <location>
        <position position="430"/>
    </location>
</feature>
<keyword evidence="2" id="KW-1185">Reference proteome</keyword>
<accession>A0ACD2ZXW0</accession>
<organism evidence="1 2">
    <name type="scientific">Pluteus cervinus</name>
    <dbReference type="NCBI Taxonomy" id="181527"/>
    <lineage>
        <taxon>Eukaryota</taxon>
        <taxon>Fungi</taxon>
        <taxon>Dikarya</taxon>
        <taxon>Basidiomycota</taxon>
        <taxon>Agaricomycotina</taxon>
        <taxon>Agaricomycetes</taxon>
        <taxon>Agaricomycetidae</taxon>
        <taxon>Agaricales</taxon>
        <taxon>Pluteineae</taxon>
        <taxon>Pluteaceae</taxon>
        <taxon>Pluteus</taxon>
    </lineage>
</organism>
<name>A0ACD2ZXW0_9AGAR</name>